<reference evidence="1" key="1">
    <citation type="submission" date="2023-07" db="EMBL/GenBank/DDBJ databases">
        <title>A collection of bacterial strains from the Burkholderia cepacia Research Laboratory and Repository.</title>
        <authorList>
            <person name="Lipuma J."/>
            <person name="Spilker T."/>
            <person name="Caverly L."/>
        </authorList>
    </citation>
    <scope>NUCLEOTIDE SEQUENCE</scope>
    <source>
        <strain evidence="1">AU44268</strain>
    </source>
</reference>
<proteinExistence type="predicted"/>
<name>A0AAW7TAV3_BURVI</name>
<dbReference type="RefSeq" id="WP_301788914.1">
    <property type="nucleotide sequence ID" value="NZ_JAUJRV010000045.1"/>
</dbReference>
<dbReference type="Proteomes" id="UP001171620">
    <property type="component" value="Unassembled WGS sequence"/>
</dbReference>
<gene>
    <name evidence="1" type="ORF">QZM33_30925</name>
</gene>
<evidence type="ECO:0008006" key="3">
    <source>
        <dbReference type="Google" id="ProtNLM"/>
    </source>
</evidence>
<organism evidence="1 2">
    <name type="scientific">Burkholderia vietnamiensis</name>
    <dbReference type="NCBI Taxonomy" id="60552"/>
    <lineage>
        <taxon>Bacteria</taxon>
        <taxon>Pseudomonadati</taxon>
        <taxon>Pseudomonadota</taxon>
        <taxon>Betaproteobacteria</taxon>
        <taxon>Burkholderiales</taxon>
        <taxon>Burkholderiaceae</taxon>
        <taxon>Burkholderia</taxon>
        <taxon>Burkholderia cepacia complex</taxon>
    </lineage>
</organism>
<comment type="caution">
    <text evidence="1">The sequence shown here is derived from an EMBL/GenBank/DDBJ whole genome shotgun (WGS) entry which is preliminary data.</text>
</comment>
<dbReference type="EMBL" id="JAUJRV010000045">
    <property type="protein sequence ID" value="MDN7799355.1"/>
    <property type="molecule type" value="Genomic_DNA"/>
</dbReference>
<evidence type="ECO:0000313" key="1">
    <source>
        <dbReference type="EMBL" id="MDN7799355.1"/>
    </source>
</evidence>
<sequence length="700" mass="80723">MLKNMPEGLLDRLQSMLHPRASAMQVATWLKSPFQANTWVMRFGEYERTIEWSVAFGKGRLTDKAHAKILETFKLMVTGRAHPAAMRGRVMDEPATKQLVYRACRFVDFFLLQNDRFKLDRYGFDLVTESDFDELLFRCAAGPNDEEVIYRWSERLAGWLDEQVHENQSGVDQLLQRHDVFGDISVPEEDWTLTSDRTQLASWRAVLWLLKMYRTAGTHDYRYVPYVPKLTEIIYKDTIFGRGRKAIPDELCLYPVEKYRREYPGVDVRTIERDRPSSKYVQAWRMTIFSLSTLASAGVDVPLDAVEAIRDKDASRYEASTPGRYRNPPVWQVLDGIRHAVEFAMEHGEDLLLSYVNLMKAAKAENISLQALVCNRDVREFMTEGAVNFGVSTFCLRQHATNWPQFTKCDNRPNPNKFFEDFRKGRGLLQNIHVLYGSIAHVVGPITARRQIELLTLPTVGCLDSSRSYIIFRNAKSGAGGLRQEESRPVPPIVGQIVSIVEDFQSRLVHAGCTDGFGALFSMPGHYGMRVPLPVSFNMALDVFCDYFDTPINEHGRRHYLREHQFRRFLIITFFFAARQGNLNTLRWFVGQVDAAHLWHYLTNTVSGDMKREAAAYFLVDELRLPEEQQVIELHERVRKELGDLAEAHFGTRRFSLIDADALEDYLNLQMRKGLVVEPVFLPKADGHQYKIVARIERRK</sequence>
<dbReference type="AlphaFoldDB" id="A0AAW7TAV3"/>
<protein>
    <recommendedName>
        <fullName evidence="3">Integrase</fullName>
    </recommendedName>
</protein>
<evidence type="ECO:0000313" key="2">
    <source>
        <dbReference type="Proteomes" id="UP001171620"/>
    </source>
</evidence>
<accession>A0AAW7TAV3</accession>